<dbReference type="EMBL" id="JAEMHL010000013">
    <property type="protein sequence ID" value="MBJ6752312.1"/>
    <property type="molecule type" value="Genomic_DNA"/>
</dbReference>
<sequence>MAELGQTRRTFLGTLIALAAGGWFLGKFLTPRGKRKKTLLTVAKGDLPRDGALVYREARIAVLDRGGQVYALNLVCTHLGCTVNVTPAGLVCPCHGSEFDREGKVLKGPADRALERYQVQVVGDTYQVQAKQREQLI</sequence>
<keyword evidence="4" id="KW-0411">Iron-sulfur</keyword>
<dbReference type="Proteomes" id="UP000614714">
    <property type="component" value="Unassembled WGS sequence"/>
</dbReference>
<accession>A0ABS0YKA5</accession>
<evidence type="ECO:0000259" key="8">
    <source>
        <dbReference type="PROSITE" id="PS51296"/>
    </source>
</evidence>
<dbReference type="Gene3D" id="2.102.10.10">
    <property type="entry name" value="Rieske [2Fe-2S] iron-sulphur domain"/>
    <property type="match status" value="1"/>
</dbReference>
<gene>
    <name evidence="9" type="ORF">JFN91_19000</name>
</gene>
<evidence type="ECO:0000313" key="10">
    <source>
        <dbReference type="Proteomes" id="UP000614714"/>
    </source>
</evidence>
<dbReference type="InterPro" id="IPR036922">
    <property type="entry name" value="Rieske_2Fe-2S_sf"/>
</dbReference>
<keyword evidence="7" id="KW-0472">Membrane</keyword>
<keyword evidence="1" id="KW-0001">2Fe-2S</keyword>
<reference evidence="9 10" key="1">
    <citation type="submission" date="2020-12" db="EMBL/GenBank/DDBJ databases">
        <title>Geomonas sp. Red421, isolated from paddy soil.</title>
        <authorList>
            <person name="Xu Z."/>
            <person name="Zhang Z."/>
            <person name="Masuda Y."/>
            <person name="Itoh H."/>
            <person name="Senoo K."/>
        </authorList>
    </citation>
    <scope>NUCLEOTIDE SEQUENCE [LARGE SCALE GENOMIC DNA]</scope>
    <source>
        <strain evidence="9 10">Red421</strain>
    </source>
</reference>
<evidence type="ECO:0000256" key="7">
    <source>
        <dbReference type="SAM" id="Phobius"/>
    </source>
</evidence>
<feature type="domain" description="Rieske" evidence="8">
    <location>
        <begin position="39"/>
        <end position="128"/>
    </location>
</feature>
<dbReference type="PRINTS" id="PR00162">
    <property type="entry name" value="RIESKE"/>
</dbReference>
<proteinExistence type="predicted"/>
<dbReference type="RefSeq" id="WP_199390721.1">
    <property type="nucleotide sequence ID" value="NZ_JAEMHL010000013.1"/>
</dbReference>
<feature type="transmembrane region" description="Helical" evidence="7">
    <location>
        <begin position="12"/>
        <end position="30"/>
    </location>
</feature>
<keyword evidence="7" id="KW-1133">Transmembrane helix</keyword>
<dbReference type="PROSITE" id="PS51296">
    <property type="entry name" value="RIESKE"/>
    <property type="match status" value="1"/>
</dbReference>
<keyword evidence="7" id="KW-0812">Transmembrane</keyword>
<protein>
    <submittedName>
        <fullName evidence="9">Rieske (2Fe-2S) protein</fullName>
    </submittedName>
</protein>
<evidence type="ECO:0000256" key="4">
    <source>
        <dbReference type="ARBA" id="ARBA00023014"/>
    </source>
</evidence>
<keyword evidence="10" id="KW-1185">Reference proteome</keyword>
<keyword evidence="2" id="KW-0479">Metal-binding</keyword>
<dbReference type="InterPro" id="IPR014349">
    <property type="entry name" value="Rieske_Fe-S_prot"/>
</dbReference>
<evidence type="ECO:0000256" key="5">
    <source>
        <dbReference type="ARBA" id="ARBA00023157"/>
    </source>
</evidence>
<dbReference type="InterPro" id="IPR017941">
    <property type="entry name" value="Rieske_2Fe-2S"/>
</dbReference>
<name>A0ABS0YKA5_9BACT</name>
<evidence type="ECO:0000256" key="3">
    <source>
        <dbReference type="ARBA" id="ARBA00023004"/>
    </source>
</evidence>
<comment type="cofactor">
    <cofactor evidence="6">
        <name>[2Fe-2S] cluster</name>
        <dbReference type="ChEBI" id="CHEBI:190135"/>
    </cofactor>
</comment>
<keyword evidence="3" id="KW-0408">Iron</keyword>
<dbReference type="CDD" id="cd03467">
    <property type="entry name" value="Rieske"/>
    <property type="match status" value="1"/>
</dbReference>
<dbReference type="Pfam" id="PF00355">
    <property type="entry name" value="Rieske"/>
    <property type="match status" value="1"/>
</dbReference>
<evidence type="ECO:0000256" key="1">
    <source>
        <dbReference type="ARBA" id="ARBA00022714"/>
    </source>
</evidence>
<evidence type="ECO:0000256" key="6">
    <source>
        <dbReference type="ARBA" id="ARBA00034078"/>
    </source>
</evidence>
<dbReference type="InterPro" id="IPR005805">
    <property type="entry name" value="Rieske_Fe-S_prot_C"/>
</dbReference>
<keyword evidence="5" id="KW-1015">Disulfide bond</keyword>
<evidence type="ECO:0000256" key="2">
    <source>
        <dbReference type="ARBA" id="ARBA00022723"/>
    </source>
</evidence>
<organism evidence="9 10">
    <name type="scientific">Geomonas anaerohicana</name>
    <dbReference type="NCBI Taxonomy" id="2798583"/>
    <lineage>
        <taxon>Bacteria</taxon>
        <taxon>Pseudomonadati</taxon>
        <taxon>Thermodesulfobacteriota</taxon>
        <taxon>Desulfuromonadia</taxon>
        <taxon>Geobacterales</taxon>
        <taxon>Geobacteraceae</taxon>
        <taxon>Geomonas</taxon>
    </lineage>
</organism>
<evidence type="ECO:0000313" key="9">
    <source>
        <dbReference type="EMBL" id="MBJ6752312.1"/>
    </source>
</evidence>
<comment type="caution">
    <text evidence="9">The sequence shown here is derived from an EMBL/GenBank/DDBJ whole genome shotgun (WGS) entry which is preliminary data.</text>
</comment>
<dbReference type="PANTHER" id="PTHR10134">
    <property type="entry name" value="CYTOCHROME B-C1 COMPLEX SUBUNIT RIESKE, MITOCHONDRIAL"/>
    <property type="match status" value="1"/>
</dbReference>
<dbReference type="SUPFAM" id="SSF50022">
    <property type="entry name" value="ISP domain"/>
    <property type="match status" value="1"/>
</dbReference>